<evidence type="ECO:0000256" key="4">
    <source>
        <dbReference type="ARBA" id="ARBA00037087"/>
    </source>
</evidence>
<dbReference type="InterPro" id="IPR039761">
    <property type="entry name" value="Bms1/Tsr1"/>
</dbReference>
<dbReference type="STRING" id="283909.R7UAG6"/>
<dbReference type="InterPro" id="IPR012948">
    <property type="entry name" value="AARP2CN"/>
</dbReference>
<comment type="function">
    <text evidence="4">Required during maturation of the 40S ribosomal subunit in the nucleolus.</text>
</comment>
<evidence type="ECO:0000256" key="7">
    <source>
        <dbReference type="SAM" id="MobiDB-lite"/>
    </source>
</evidence>
<evidence type="ECO:0000313" key="11">
    <source>
        <dbReference type="Proteomes" id="UP000014760"/>
    </source>
</evidence>
<feature type="region of interest" description="Disordered" evidence="7">
    <location>
        <begin position="361"/>
        <end position="463"/>
    </location>
</feature>
<dbReference type="SMART" id="SM01362">
    <property type="entry name" value="DUF663"/>
    <property type="match status" value="1"/>
</dbReference>
<keyword evidence="2" id="KW-0690">Ribosome biogenesis</keyword>
<dbReference type="GO" id="GO:0000462">
    <property type="term" value="P:maturation of SSU-rRNA from tricistronic rRNA transcript (SSU-rRNA, 5.8S rRNA, LSU-rRNA)"/>
    <property type="evidence" value="ECO:0007669"/>
    <property type="project" value="TreeGrafter"/>
</dbReference>
<comment type="subcellular location">
    <subcellularLocation>
        <location evidence="1">Nucleus</location>
        <location evidence="1">Nucleolus</location>
    </subcellularLocation>
</comment>
<accession>R7UAG6</accession>
<dbReference type="GO" id="GO:0034511">
    <property type="term" value="F:U3 snoRNA binding"/>
    <property type="evidence" value="ECO:0007669"/>
    <property type="project" value="TreeGrafter"/>
</dbReference>
<dbReference type="Proteomes" id="UP000014760">
    <property type="component" value="Unassembled WGS sequence"/>
</dbReference>
<dbReference type="InterPro" id="IPR030387">
    <property type="entry name" value="G_Bms1/Tsr1_dom"/>
</dbReference>
<evidence type="ECO:0000313" key="9">
    <source>
        <dbReference type="EMBL" id="ELU03121.1"/>
    </source>
</evidence>
<dbReference type="Pfam" id="PF04950">
    <property type="entry name" value="RIBIOP_C"/>
    <property type="match status" value="1"/>
</dbReference>
<reference evidence="11" key="1">
    <citation type="submission" date="2012-12" db="EMBL/GenBank/DDBJ databases">
        <authorList>
            <person name="Hellsten U."/>
            <person name="Grimwood J."/>
            <person name="Chapman J.A."/>
            <person name="Shapiro H."/>
            <person name="Aerts A."/>
            <person name="Otillar R.P."/>
            <person name="Terry A.Y."/>
            <person name="Boore J.L."/>
            <person name="Simakov O."/>
            <person name="Marletaz F."/>
            <person name="Cho S.-J."/>
            <person name="Edsinger-Gonzales E."/>
            <person name="Havlak P."/>
            <person name="Kuo D.-H."/>
            <person name="Larsson T."/>
            <person name="Lv J."/>
            <person name="Arendt D."/>
            <person name="Savage R."/>
            <person name="Osoegawa K."/>
            <person name="de Jong P."/>
            <person name="Lindberg D.R."/>
            <person name="Seaver E.C."/>
            <person name="Weisblat D.A."/>
            <person name="Putnam N.H."/>
            <person name="Grigoriev I.V."/>
            <person name="Rokhsar D.S."/>
        </authorList>
    </citation>
    <scope>NUCLEOTIDE SEQUENCE</scope>
    <source>
        <strain evidence="11">I ESC-2004</strain>
    </source>
</reference>
<protein>
    <recommendedName>
        <fullName evidence="6">Pre-rRNA-processing protein TSR1 homolog</fullName>
    </recommendedName>
</protein>
<feature type="region of interest" description="Disordered" evidence="7">
    <location>
        <begin position="51"/>
        <end position="83"/>
    </location>
</feature>
<evidence type="ECO:0000256" key="5">
    <source>
        <dbReference type="ARBA" id="ARBA00038288"/>
    </source>
</evidence>
<dbReference type="GO" id="GO:0005525">
    <property type="term" value="F:GTP binding"/>
    <property type="evidence" value="ECO:0007669"/>
    <property type="project" value="TreeGrafter"/>
</dbReference>
<evidence type="ECO:0000259" key="8">
    <source>
        <dbReference type="PROSITE" id="PS51714"/>
    </source>
</evidence>
<dbReference type="GO" id="GO:0000479">
    <property type="term" value="P:endonucleolytic cleavage of tricistronic rRNA transcript (SSU-rRNA, 5.8S rRNA, LSU-rRNA)"/>
    <property type="evidence" value="ECO:0007669"/>
    <property type="project" value="TreeGrafter"/>
</dbReference>
<dbReference type="Pfam" id="PF22298">
    <property type="entry name" value="Tsr1_G-like"/>
    <property type="match status" value="1"/>
</dbReference>
<dbReference type="PANTHER" id="PTHR12858:SF1">
    <property type="entry name" value="PRE-RRNA-PROCESSING PROTEIN TSR1 HOMOLOG"/>
    <property type="match status" value="1"/>
</dbReference>
<dbReference type="SMART" id="SM00785">
    <property type="entry name" value="AARP2CN"/>
    <property type="match status" value="1"/>
</dbReference>
<sequence>MAADSQDRHRPGVFKQPNKSHKTGRHRSKGKVEKEFKGTLTSVKVLNQKQKLQAGKQARRNQVTQIRKTKREQVLAKKRSHGGPDSAPMLVAIIPLSEGLDPESALKLFKTCDESSVVKTSDLDATYISVPRFKQRFGFLVPPYGDLYAMLDAAKVADSILFLLSPSDAIDKYGEHCLSCLYAQGLPSSIVALQGLKKFPAKKQGEMKKNVQKAVQHRFSQEKFMLLDTAQEAMLLMRNLGTQRINTLGFREKRPHLMADSVSFELNDDENSTTGTLKLSGYLRSQALSVNGLVHLPGWGDFQMAQIDAPDDPYPLSSEKQRKAAVGRRSFDGGITNGVLQDIDMKASGVRVLEKADPSLQASLQSENIPDEMDAEQTWPTEEELQEAEGSENKRKKSVKKVPKGTSTYQAAWIVDSAGEEEEDDDEEEEDEDMADDEDSESEEEEEEEEEEEDGGVSDPVKDETYDAEYDAEEDEALLAKYKAARMDEQFPDEIDTPQDIAARDRFQRYRGLKSFRTSTWDPKENLPLDYSRIFQFSDFRRTKKRVLTSEADGGALPGWYVTIHIINVPKELMEKYNPGTPIVAFGLLSHEQKMSVLNMVVKRHRGNDQPIKSKERIVFHVGYRRFSACPIYSEHTNCDKHKFSRYLTTDGPAVATVYAPIVFPPSSVLMFKETQPGCHELIATGSILSISPDRLVVKRVVLSGHPFKINRRHAVVRYMFFNREDILWFKPVELRTKWGRRGHVKEALGTHGHMKCVFDGQLKSQDTVMMNLYKRMFPKWTYDARVESPGTSSGGITQFADVNMDEFFD</sequence>
<keyword evidence="3" id="KW-0539">Nucleus</keyword>
<dbReference type="GO" id="GO:0005730">
    <property type="term" value="C:nucleolus"/>
    <property type="evidence" value="ECO:0007669"/>
    <property type="project" value="UniProtKB-SubCell"/>
</dbReference>
<comment type="similarity">
    <text evidence="5">Belongs to the TRAFAC class translation factor GTPase superfamily. Bms1-like GTPase family. TSR1 subfamily.</text>
</comment>
<organism evidence="9">
    <name type="scientific">Capitella teleta</name>
    <name type="common">Polychaete worm</name>
    <dbReference type="NCBI Taxonomy" id="283909"/>
    <lineage>
        <taxon>Eukaryota</taxon>
        <taxon>Metazoa</taxon>
        <taxon>Spiralia</taxon>
        <taxon>Lophotrochozoa</taxon>
        <taxon>Annelida</taxon>
        <taxon>Polychaeta</taxon>
        <taxon>Sedentaria</taxon>
        <taxon>Scolecida</taxon>
        <taxon>Capitellidae</taxon>
        <taxon>Capitella</taxon>
    </lineage>
</organism>
<dbReference type="OrthoDB" id="119302at2759"/>
<evidence type="ECO:0000313" key="10">
    <source>
        <dbReference type="EnsemblMetazoa" id="CapteP173748"/>
    </source>
</evidence>
<feature type="domain" description="Bms1-type G" evidence="8">
    <location>
        <begin position="87"/>
        <end position="246"/>
    </location>
</feature>
<proteinExistence type="inferred from homology"/>
<evidence type="ECO:0000256" key="6">
    <source>
        <dbReference type="ARBA" id="ARBA00040070"/>
    </source>
</evidence>
<evidence type="ECO:0000256" key="2">
    <source>
        <dbReference type="ARBA" id="ARBA00022517"/>
    </source>
</evidence>
<feature type="compositionally biased region" description="Basic residues" evidence="7">
    <location>
        <begin position="394"/>
        <end position="403"/>
    </location>
</feature>
<dbReference type="EMBL" id="KB303456">
    <property type="protein sequence ID" value="ELU03121.1"/>
    <property type="molecule type" value="Genomic_DNA"/>
</dbReference>
<dbReference type="GO" id="GO:0003924">
    <property type="term" value="F:GTPase activity"/>
    <property type="evidence" value="ECO:0007669"/>
    <property type="project" value="TreeGrafter"/>
</dbReference>
<dbReference type="PROSITE" id="PS51714">
    <property type="entry name" value="G_BMS1"/>
    <property type="match status" value="1"/>
</dbReference>
<dbReference type="AlphaFoldDB" id="R7UAG6"/>
<dbReference type="FunCoup" id="R7UAG6">
    <property type="interactions" value="1510"/>
</dbReference>
<gene>
    <name evidence="9" type="ORF">CAPTEDRAFT_173748</name>
</gene>
<feature type="compositionally biased region" description="Basic and acidic residues" evidence="7">
    <location>
        <begin position="1"/>
        <end position="10"/>
    </location>
</feature>
<name>R7UAG6_CAPTE</name>
<reference evidence="9 11" key="2">
    <citation type="journal article" date="2013" name="Nature">
        <title>Insights into bilaterian evolution from three spiralian genomes.</title>
        <authorList>
            <person name="Simakov O."/>
            <person name="Marletaz F."/>
            <person name="Cho S.J."/>
            <person name="Edsinger-Gonzales E."/>
            <person name="Havlak P."/>
            <person name="Hellsten U."/>
            <person name="Kuo D.H."/>
            <person name="Larsson T."/>
            <person name="Lv J."/>
            <person name="Arendt D."/>
            <person name="Savage R."/>
            <person name="Osoegawa K."/>
            <person name="de Jong P."/>
            <person name="Grimwood J."/>
            <person name="Chapman J.A."/>
            <person name="Shapiro H."/>
            <person name="Aerts A."/>
            <person name="Otillar R.P."/>
            <person name="Terry A.Y."/>
            <person name="Boore J.L."/>
            <person name="Grigoriev I.V."/>
            <person name="Lindberg D.R."/>
            <person name="Seaver E.C."/>
            <person name="Weisblat D.A."/>
            <person name="Putnam N.H."/>
            <person name="Rokhsar D.S."/>
        </authorList>
    </citation>
    <scope>NUCLEOTIDE SEQUENCE</scope>
    <source>
        <strain evidence="9 11">I ESC-2004</strain>
    </source>
</reference>
<dbReference type="InterPro" id="IPR007034">
    <property type="entry name" value="BMS1_TSR1_C"/>
</dbReference>
<dbReference type="OMA" id="MNLPRFK"/>
<dbReference type="PANTHER" id="PTHR12858">
    <property type="entry name" value="RIBOSOME BIOGENESIS PROTEIN"/>
    <property type="match status" value="1"/>
</dbReference>
<dbReference type="EnsemblMetazoa" id="CapteT173748">
    <property type="protein sequence ID" value="CapteP173748"/>
    <property type="gene ID" value="CapteG173748"/>
</dbReference>
<feature type="region of interest" description="Disordered" evidence="7">
    <location>
        <begin position="1"/>
        <end position="36"/>
    </location>
</feature>
<feature type="compositionally biased region" description="Acidic residues" evidence="7">
    <location>
        <begin position="418"/>
        <end position="456"/>
    </location>
</feature>
<evidence type="ECO:0000256" key="3">
    <source>
        <dbReference type="ARBA" id="ARBA00023242"/>
    </source>
</evidence>
<evidence type="ECO:0000256" key="1">
    <source>
        <dbReference type="ARBA" id="ARBA00004604"/>
    </source>
</evidence>
<feature type="compositionally biased region" description="Basic residues" evidence="7">
    <location>
        <begin position="18"/>
        <end position="29"/>
    </location>
</feature>
<dbReference type="GO" id="GO:0030688">
    <property type="term" value="C:preribosome, small subunit precursor"/>
    <property type="evidence" value="ECO:0007669"/>
    <property type="project" value="TreeGrafter"/>
</dbReference>
<dbReference type="HOGENOM" id="CLU_009858_1_0_1"/>
<feature type="compositionally biased region" description="Acidic residues" evidence="7">
    <location>
        <begin position="369"/>
        <end position="390"/>
    </location>
</feature>
<dbReference type="Pfam" id="PF08142">
    <property type="entry name" value="AARP2CN"/>
    <property type="match status" value="1"/>
</dbReference>
<keyword evidence="11" id="KW-1185">Reference proteome</keyword>
<reference evidence="10" key="3">
    <citation type="submission" date="2015-06" db="UniProtKB">
        <authorList>
            <consortium name="EnsemblMetazoa"/>
        </authorList>
    </citation>
    <scope>IDENTIFICATION</scope>
</reference>
<dbReference type="EMBL" id="AMQN01001515">
    <property type="status" value="NOT_ANNOTATED_CDS"/>
    <property type="molecule type" value="Genomic_DNA"/>
</dbReference>